<dbReference type="PANTHER" id="PTHR10015">
    <property type="entry name" value="HEAT SHOCK TRANSCRIPTION FACTOR"/>
    <property type="match status" value="1"/>
</dbReference>
<keyword evidence="3" id="KW-0539">Nucleus</keyword>
<dbReference type="Pfam" id="PF00447">
    <property type="entry name" value="HSF_DNA-bind"/>
    <property type="match status" value="1"/>
</dbReference>
<dbReference type="AlphaFoldDB" id="A0AAV1UVS2"/>
<sequence length="387" mass="42011">MHTMQVNSLDPALPTPVSSTAPAAAPTAPSSTSNSSRRPRAQSLQHFGPKCAVPRECCSSGSFVSKLYRMVDAEPSTIVSWCRGGSAFCIVDPKLMAEHCLPKYFRHRRFSSLIRQLNFYSFYRVQEGQLTIYQHSFFRKGRADLLVHIKRRGAGKAKDPWFDPLAATPSATLPPVDNQGLPSLSKAGQTPTTSLGFVSCYSPMAKSVALDNMSPALKPAMVQLCPPSVELGSSSLTDGLCMKKDVDPLLSALNMKNELLFNDLMDANGSLAKAACGLAATPLDMDIQDFLTDDCNITPGQSDDRLCSGGANTTKCAMVSRDCLKLDDPQHMESAPVVARQDEASESASFENEVFLDFASVEPGAWEVPLSPLNEEEDVMPWLDLCF</sequence>
<gene>
    <name evidence="7" type="ORF">PM001_LOCUS22862</name>
</gene>
<feature type="region of interest" description="Disordered" evidence="5">
    <location>
        <begin position="1"/>
        <end position="41"/>
    </location>
</feature>
<evidence type="ECO:0000313" key="7">
    <source>
        <dbReference type="EMBL" id="CAK7937712.1"/>
    </source>
</evidence>
<dbReference type="InterPro" id="IPR000232">
    <property type="entry name" value="HSF_DNA-bd"/>
</dbReference>
<dbReference type="SMART" id="SM00415">
    <property type="entry name" value="HSF"/>
    <property type="match status" value="1"/>
</dbReference>
<proteinExistence type="inferred from homology"/>
<evidence type="ECO:0000256" key="2">
    <source>
        <dbReference type="ARBA" id="ARBA00023125"/>
    </source>
</evidence>
<feature type="domain" description="HSF-type DNA-binding" evidence="6">
    <location>
        <begin position="59"/>
        <end position="152"/>
    </location>
</feature>
<feature type="compositionally biased region" description="Low complexity" evidence="5">
    <location>
        <begin position="11"/>
        <end position="36"/>
    </location>
</feature>
<evidence type="ECO:0000256" key="4">
    <source>
        <dbReference type="RuleBase" id="RU004020"/>
    </source>
</evidence>
<comment type="similarity">
    <text evidence="4">Belongs to the HSF family.</text>
</comment>
<dbReference type="FunFam" id="1.10.10.10:FF:001087">
    <property type="entry name" value="Heat shock transcription factor"/>
    <property type="match status" value="1"/>
</dbReference>
<dbReference type="PANTHER" id="PTHR10015:SF206">
    <property type="entry name" value="HSF-TYPE DNA-BINDING DOMAIN-CONTAINING PROTEIN"/>
    <property type="match status" value="1"/>
</dbReference>
<evidence type="ECO:0000256" key="1">
    <source>
        <dbReference type="ARBA" id="ARBA00004123"/>
    </source>
</evidence>
<dbReference type="InterPro" id="IPR036390">
    <property type="entry name" value="WH_DNA-bd_sf"/>
</dbReference>
<evidence type="ECO:0000259" key="6">
    <source>
        <dbReference type="SMART" id="SM00415"/>
    </source>
</evidence>
<dbReference type="GO" id="GO:0003700">
    <property type="term" value="F:DNA-binding transcription factor activity"/>
    <property type="evidence" value="ECO:0007669"/>
    <property type="project" value="InterPro"/>
</dbReference>
<protein>
    <recommendedName>
        <fullName evidence="6">HSF-type DNA-binding domain-containing protein</fullName>
    </recommendedName>
</protein>
<evidence type="ECO:0000256" key="3">
    <source>
        <dbReference type="ARBA" id="ARBA00023242"/>
    </source>
</evidence>
<evidence type="ECO:0000256" key="5">
    <source>
        <dbReference type="SAM" id="MobiDB-lite"/>
    </source>
</evidence>
<reference evidence="7" key="1">
    <citation type="submission" date="2024-01" db="EMBL/GenBank/DDBJ databases">
        <authorList>
            <person name="Webb A."/>
        </authorList>
    </citation>
    <scope>NUCLEOTIDE SEQUENCE</scope>
    <source>
        <strain evidence="7">Pm1</strain>
    </source>
</reference>
<accession>A0AAV1UVS2</accession>
<dbReference type="GO" id="GO:0043565">
    <property type="term" value="F:sequence-specific DNA binding"/>
    <property type="evidence" value="ECO:0007669"/>
    <property type="project" value="InterPro"/>
</dbReference>
<name>A0AAV1UVS2_9STRA</name>
<dbReference type="SUPFAM" id="SSF46785">
    <property type="entry name" value="Winged helix' DNA-binding domain"/>
    <property type="match status" value="1"/>
</dbReference>
<keyword evidence="2" id="KW-0238">DNA-binding</keyword>
<comment type="subcellular location">
    <subcellularLocation>
        <location evidence="1">Nucleus</location>
    </subcellularLocation>
</comment>
<dbReference type="Gene3D" id="1.10.10.10">
    <property type="entry name" value="Winged helix-like DNA-binding domain superfamily/Winged helix DNA-binding domain"/>
    <property type="match status" value="1"/>
</dbReference>
<comment type="caution">
    <text evidence="7">The sequence shown here is derived from an EMBL/GenBank/DDBJ whole genome shotgun (WGS) entry which is preliminary data.</text>
</comment>
<dbReference type="EMBL" id="CAKLBY020000227">
    <property type="protein sequence ID" value="CAK7937712.1"/>
    <property type="molecule type" value="Genomic_DNA"/>
</dbReference>
<dbReference type="Proteomes" id="UP001162060">
    <property type="component" value="Unassembled WGS sequence"/>
</dbReference>
<dbReference type="InterPro" id="IPR036388">
    <property type="entry name" value="WH-like_DNA-bd_sf"/>
</dbReference>
<organism evidence="7 8">
    <name type="scientific">Peronospora matthiolae</name>
    <dbReference type="NCBI Taxonomy" id="2874970"/>
    <lineage>
        <taxon>Eukaryota</taxon>
        <taxon>Sar</taxon>
        <taxon>Stramenopiles</taxon>
        <taxon>Oomycota</taxon>
        <taxon>Peronosporomycetes</taxon>
        <taxon>Peronosporales</taxon>
        <taxon>Peronosporaceae</taxon>
        <taxon>Peronospora</taxon>
    </lineage>
</organism>
<dbReference type="GO" id="GO:0005634">
    <property type="term" value="C:nucleus"/>
    <property type="evidence" value="ECO:0007669"/>
    <property type="project" value="UniProtKB-SubCell"/>
</dbReference>
<dbReference type="PRINTS" id="PR00056">
    <property type="entry name" value="HSFDOMAIN"/>
</dbReference>
<evidence type="ECO:0000313" key="8">
    <source>
        <dbReference type="Proteomes" id="UP001162060"/>
    </source>
</evidence>